<dbReference type="EMBL" id="JAVRRJ010000010">
    <property type="protein sequence ID" value="KAK5081376.1"/>
    <property type="molecule type" value="Genomic_DNA"/>
</dbReference>
<reference evidence="1 2" key="1">
    <citation type="submission" date="2023-08" db="EMBL/GenBank/DDBJ databases">
        <title>Black Yeasts Isolated from many extreme environments.</title>
        <authorList>
            <person name="Coleine C."/>
            <person name="Stajich J.E."/>
            <person name="Selbmann L."/>
        </authorList>
    </citation>
    <scope>NUCLEOTIDE SEQUENCE [LARGE SCALE GENOMIC DNA]</scope>
    <source>
        <strain evidence="1 2">CCFEE 5910</strain>
    </source>
</reference>
<organism evidence="1 2">
    <name type="scientific">Lithohypha guttulata</name>
    <dbReference type="NCBI Taxonomy" id="1690604"/>
    <lineage>
        <taxon>Eukaryota</taxon>
        <taxon>Fungi</taxon>
        <taxon>Dikarya</taxon>
        <taxon>Ascomycota</taxon>
        <taxon>Pezizomycotina</taxon>
        <taxon>Eurotiomycetes</taxon>
        <taxon>Chaetothyriomycetidae</taxon>
        <taxon>Chaetothyriales</taxon>
        <taxon>Trichomeriaceae</taxon>
        <taxon>Lithohypha</taxon>
    </lineage>
</organism>
<keyword evidence="2" id="KW-1185">Reference proteome</keyword>
<dbReference type="Gene3D" id="3.40.50.1240">
    <property type="entry name" value="Phosphoglycerate mutase-like"/>
    <property type="match status" value="1"/>
</dbReference>
<evidence type="ECO:0000313" key="2">
    <source>
        <dbReference type="Proteomes" id="UP001309876"/>
    </source>
</evidence>
<proteinExistence type="predicted"/>
<dbReference type="GO" id="GO:0005737">
    <property type="term" value="C:cytoplasm"/>
    <property type="evidence" value="ECO:0007669"/>
    <property type="project" value="TreeGrafter"/>
</dbReference>
<evidence type="ECO:0000313" key="1">
    <source>
        <dbReference type="EMBL" id="KAK5081376.1"/>
    </source>
</evidence>
<protein>
    <submittedName>
        <fullName evidence="1">Phosphoglycerate mutase pmu1</fullName>
    </submittedName>
</protein>
<gene>
    <name evidence="1" type="primary">PMU1</name>
    <name evidence="1" type="ORF">LTR05_008171</name>
</gene>
<dbReference type="PANTHER" id="PTHR48100:SF1">
    <property type="entry name" value="HISTIDINE PHOSPHATASE FAMILY PROTEIN-RELATED"/>
    <property type="match status" value="1"/>
</dbReference>
<sequence length="377" mass="42182">MTEVNPTVRTSTQLPVSEEKYTASSRVNTHYSFTAPGSYFLPSLPSTDPATFDPTTTNFGLISQSYESDSSLPLLHFGDHHVGKPTDWQRFDHHLKTLNTQADADTSYHILYLARHGQGYHNLAESYYGPAAWDCHWAELDGDPDPASTISWSDAHLSKLGQRQAQEQSKFWIFQLSKQGMPPPHTWFVSPMNRACKTLEITFQPLVETGIVQGWKPTVKEYLRETNGIHTCDRRSPRSVIADTFPQYTIESNFTEQDELWDPIYRETDKAHTHRAALVLDDILSSIPPEETDYISITAHGGMINAILRAIGHRQFTVRVGSAIAVLVKAEKLDGKRPEQHFGNGVVKPDCVEDPLKAGLPGYKSLKDYVDGVEAGA</sequence>
<dbReference type="Pfam" id="PF00300">
    <property type="entry name" value="His_Phos_1"/>
    <property type="match status" value="1"/>
</dbReference>
<dbReference type="PANTHER" id="PTHR48100">
    <property type="entry name" value="BROAD-SPECIFICITY PHOSPHATASE YOR283W-RELATED"/>
    <property type="match status" value="1"/>
</dbReference>
<dbReference type="InterPro" id="IPR013078">
    <property type="entry name" value="His_Pase_superF_clade-1"/>
</dbReference>
<dbReference type="Proteomes" id="UP001309876">
    <property type="component" value="Unassembled WGS sequence"/>
</dbReference>
<accession>A0AAN7STX4</accession>
<dbReference type="SMART" id="SM00855">
    <property type="entry name" value="PGAM"/>
    <property type="match status" value="1"/>
</dbReference>
<dbReference type="InterPro" id="IPR029033">
    <property type="entry name" value="His_PPase_superfam"/>
</dbReference>
<dbReference type="GO" id="GO:0016791">
    <property type="term" value="F:phosphatase activity"/>
    <property type="evidence" value="ECO:0007669"/>
    <property type="project" value="TreeGrafter"/>
</dbReference>
<comment type="caution">
    <text evidence="1">The sequence shown here is derived from an EMBL/GenBank/DDBJ whole genome shotgun (WGS) entry which is preliminary data.</text>
</comment>
<dbReference type="InterPro" id="IPR050275">
    <property type="entry name" value="PGM_Phosphatase"/>
</dbReference>
<dbReference type="SUPFAM" id="SSF53254">
    <property type="entry name" value="Phosphoglycerate mutase-like"/>
    <property type="match status" value="1"/>
</dbReference>
<name>A0AAN7STX4_9EURO</name>
<dbReference type="CDD" id="cd07067">
    <property type="entry name" value="HP_PGM_like"/>
    <property type="match status" value="1"/>
</dbReference>
<dbReference type="AlphaFoldDB" id="A0AAN7STX4"/>